<feature type="compositionally biased region" description="Basic and acidic residues" evidence="1">
    <location>
        <begin position="347"/>
        <end position="359"/>
    </location>
</feature>
<protein>
    <submittedName>
        <fullName evidence="3">RNA recognition motif domain, RNA-binding domain superfamily</fullName>
    </submittedName>
</protein>
<proteinExistence type="predicted"/>
<reference evidence="3" key="1">
    <citation type="journal article" date="2017" name="Nature">
        <title>The sunflower genome provides insights into oil metabolism, flowering and Asterid evolution.</title>
        <authorList>
            <person name="Badouin H."/>
            <person name="Gouzy J."/>
            <person name="Grassa C.J."/>
            <person name="Murat F."/>
            <person name="Staton S.E."/>
            <person name="Cottret L."/>
            <person name="Lelandais-Briere C."/>
            <person name="Owens G.L."/>
            <person name="Carrere S."/>
            <person name="Mayjonade B."/>
            <person name="Legrand L."/>
            <person name="Gill N."/>
            <person name="Kane N.C."/>
            <person name="Bowers J.E."/>
            <person name="Hubner S."/>
            <person name="Bellec A."/>
            <person name="Berard A."/>
            <person name="Berges H."/>
            <person name="Blanchet N."/>
            <person name="Boniface M.C."/>
            <person name="Brunel D."/>
            <person name="Catrice O."/>
            <person name="Chaidir N."/>
            <person name="Claudel C."/>
            <person name="Donnadieu C."/>
            <person name="Faraut T."/>
            <person name="Fievet G."/>
            <person name="Helmstetter N."/>
            <person name="King M."/>
            <person name="Knapp S.J."/>
            <person name="Lai Z."/>
            <person name="Le Paslier M.C."/>
            <person name="Lippi Y."/>
            <person name="Lorenzon L."/>
            <person name="Mandel J.R."/>
            <person name="Marage G."/>
            <person name="Marchand G."/>
            <person name="Marquand E."/>
            <person name="Bret-Mestries E."/>
            <person name="Morien E."/>
            <person name="Nambeesan S."/>
            <person name="Nguyen T."/>
            <person name="Pegot-Espagnet P."/>
            <person name="Pouilly N."/>
            <person name="Raftis F."/>
            <person name="Sallet E."/>
            <person name="Schiex T."/>
            <person name="Thomas J."/>
            <person name="Vandecasteele C."/>
            <person name="Vares D."/>
            <person name="Vear F."/>
            <person name="Vautrin S."/>
            <person name="Crespi M."/>
            <person name="Mangin B."/>
            <person name="Burke J.M."/>
            <person name="Salse J."/>
            <person name="Munos S."/>
            <person name="Vincourt P."/>
            <person name="Rieseberg L.H."/>
            <person name="Langlade N.B."/>
        </authorList>
    </citation>
    <scope>NUCLEOTIDE SEQUENCE</scope>
    <source>
        <tissue evidence="3">Leaves</tissue>
    </source>
</reference>
<name>A0A9K3HF28_HELAN</name>
<sequence length="479" mass="52445">MGGGNQEVVKFFVTNLSEGCTPWELRQGLEHYGVISGTYVAKKRDKMGNRFGFIGFQLKINLARFAVENSGYSDQPEAKIFSQNAPRQADSVRSFTLRDGRSFRDVLGKSQFREDGCAIPGDPRRGGVPFSGKSLVVPDRTSAFSDLWDLAVVGRTVDLETLVDLDKLLCIAKVPFLRIQYLGGLSVLISISNGESANKFLDSKVVWGPWFSKLESWQGQSLPLERVAWLRMLGIPIHLVEEEVLSAVGELFGKVIHVPKSFFDDSDLSLLTVGVLAGEAGRIKEMVSLSWKGRCFRIWVEEEREPWVPDCLGSVSDLVQSSDDSPMASSPVGNVEAEGSPRPVGRGGEEESHGLDVRVSHANIGNTQDEREKGGCGVSVDNEVSPRNLDCRSHVSNSVGPNDTQTDVGPLPNPFNMGLGDRSLRSNIKFSLGSRLRKTRSQPTKDSSPVEVRPVKRPRPVSEAYEPGFGFIGFTNSAA</sequence>
<organism evidence="3 4">
    <name type="scientific">Helianthus annuus</name>
    <name type="common">Common sunflower</name>
    <dbReference type="NCBI Taxonomy" id="4232"/>
    <lineage>
        <taxon>Eukaryota</taxon>
        <taxon>Viridiplantae</taxon>
        <taxon>Streptophyta</taxon>
        <taxon>Embryophyta</taxon>
        <taxon>Tracheophyta</taxon>
        <taxon>Spermatophyta</taxon>
        <taxon>Magnoliopsida</taxon>
        <taxon>eudicotyledons</taxon>
        <taxon>Gunneridae</taxon>
        <taxon>Pentapetalae</taxon>
        <taxon>asterids</taxon>
        <taxon>campanulids</taxon>
        <taxon>Asterales</taxon>
        <taxon>Asteraceae</taxon>
        <taxon>Asteroideae</taxon>
        <taxon>Heliantheae alliance</taxon>
        <taxon>Heliantheae</taxon>
        <taxon>Helianthus</taxon>
    </lineage>
</organism>
<dbReference type="GO" id="GO:0003723">
    <property type="term" value="F:RNA binding"/>
    <property type="evidence" value="ECO:0007669"/>
    <property type="project" value="InterPro"/>
</dbReference>
<feature type="region of interest" description="Disordered" evidence="1">
    <location>
        <begin position="319"/>
        <end position="461"/>
    </location>
</feature>
<evidence type="ECO:0000259" key="2">
    <source>
        <dbReference type="Pfam" id="PF00076"/>
    </source>
</evidence>
<gene>
    <name evidence="3" type="ORF">HanXRQr2_Chr12g0532121</name>
</gene>
<evidence type="ECO:0000313" key="3">
    <source>
        <dbReference type="EMBL" id="KAF5777134.1"/>
    </source>
</evidence>
<feature type="compositionally biased region" description="Polar residues" evidence="1">
    <location>
        <begin position="394"/>
        <end position="407"/>
    </location>
</feature>
<dbReference type="Proteomes" id="UP000215914">
    <property type="component" value="Unassembled WGS sequence"/>
</dbReference>
<reference evidence="3" key="2">
    <citation type="submission" date="2020-06" db="EMBL/GenBank/DDBJ databases">
        <title>Helianthus annuus Genome sequencing and assembly Release 2.</title>
        <authorList>
            <person name="Gouzy J."/>
            <person name="Langlade N."/>
            <person name="Munos S."/>
        </authorList>
    </citation>
    <scope>NUCLEOTIDE SEQUENCE</scope>
    <source>
        <tissue evidence="3">Leaves</tissue>
    </source>
</reference>
<comment type="caution">
    <text evidence="3">The sequence shown here is derived from an EMBL/GenBank/DDBJ whole genome shotgun (WGS) entry which is preliminary data.</text>
</comment>
<feature type="domain" description="RRM" evidence="2">
    <location>
        <begin position="12"/>
        <end position="57"/>
    </location>
</feature>
<evidence type="ECO:0000313" key="4">
    <source>
        <dbReference type="Proteomes" id="UP000215914"/>
    </source>
</evidence>
<keyword evidence="4" id="KW-1185">Reference proteome</keyword>
<evidence type="ECO:0000256" key="1">
    <source>
        <dbReference type="SAM" id="MobiDB-lite"/>
    </source>
</evidence>
<dbReference type="EMBL" id="MNCJ02000327">
    <property type="protein sequence ID" value="KAF5777134.1"/>
    <property type="molecule type" value="Genomic_DNA"/>
</dbReference>
<dbReference type="Gramene" id="mRNA:HanXRQr2_Chr12g0532121">
    <property type="protein sequence ID" value="mRNA:HanXRQr2_Chr12g0532121"/>
    <property type="gene ID" value="HanXRQr2_Chr12g0532121"/>
</dbReference>
<dbReference type="InterPro" id="IPR000504">
    <property type="entry name" value="RRM_dom"/>
</dbReference>
<dbReference type="InterPro" id="IPR035979">
    <property type="entry name" value="RBD_domain_sf"/>
</dbReference>
<dbReference type="Pfam" id="PF00076">
    <property type="entry name" value="RRM_1"/>
    <property type="match status" value="1"/>
</dbReference>
<dbReference type="SUPFAM" id="SSF54928">
    <property type="entry name" value="RNA-binding domain, RBD"/>
    <property type="match status" value="1"/>
</dbReference>
<dbReference type="AlphaFoldDB" id="A0A9K3HF28"/>
<accession>A0A9K3HF28</accession>